<reference evidence="1 2" key="1">
    <citation type="submission" date="2020-08" db="EMBL/GenBank/DDBJ databases">
        <title>Genome sequence of Sphingomonas daechungensis KACC 18115T.</title>
        <authorList>
            <person name="Hyun D.-W."/>
            <person name="Bae J.-W."/>
        </authorList>
    </citation>
    <scope>NUCLEOTIDE SEQUENCE [LARGE SCALE GENOMIC DNA]</scope>
    <source>
        <strain evidence="1 2">KACC 18115</strain>
    </source>
</reference>
<dbReference type="Proteomes" id="UP000516134">
    <property type="component" value="Chromosome"/>
</dbReference>
<protein>
    <recommendedName>
        <fullName evidence="3">Secreted protein</fullName>
    </recommendedName>
</protein>
<evidence type="ECO:0008006" key="3">
    <source>
        <dbReference type="Google" id="ProtNLM"/>
    </source>
</evidence>
<organism evidence="1 2">
    <name type="scientific">Sphingomonas daechungensis</name>
    <dbReference type="NCBI Taxonomy" id="1176646"/>
    <lineage>
        <taxon>Bacteria</taxon>
        <taxon>Pseudomonadati</taxon>
        <taxon>Pseudomonadota</taxon>
        <taxon>Alphaproteobacteria</taxon>
        <taxon>Sphingomonadales</taxon>
        <taxon>Sphingomonadaceae</taxon>
        <taxon>Sphingomonas</taxon>
    </lineage>
</organism>
<keyword evidence="2" id="KW-1185">Reference proteome</keyword>
<evidence type="ECO:0000313" key="1">
    <source>
        <dbReference type="EMBL" id="QNP43070.1"/>
    </source>
</evidence>
<accession>A0ABX6T056</accession>
<gene>
    <name evidence="1" type="ORF">H9L15_14075</name>
</gene>
<dbReference type="EMBL" id="CP060780">
    <property type="protein sequence ID" value="QNP43070.1"/>
    <property type="molecule type" value="Genomic_DNA"/>
</dbReference>
<evidence type="ECO:0000313" key="2">
    <source>
        <dbReference type="Proteomes" id="UP000516134"/>
    </source>
</evidence>
<proteinExistence type="predicted"/>
<name>A0ABX6T056_9SPHN</name>
<sequence>MGGVVVSIAAAVAVFSCHVQLLPVFDITTSLVTLLDGEHGPDWQAELLPGLKSNRMFSESRTAFRILPVSVTTPDVD</sequence>